<feature type="compositionally biased region" description="Polar residues" evidence="2">
    <location>
        <begin position="425"/>
        <end position="444"/>
    </location>
</feature>
<dbReference type="CDD" id="cd00192">
    <property type="entry name" value="PTKc"/>
    <property type="match status" value="1"/>
</dbReference>
<feature type="region of interest" description="Disordered" evidence="2">
    <location>
        <begin position="425"/>
        <end position="447"/>
    </location>
</feature>
<sequence length="1251" mass="142234">WFALNWLNNFQVQGQVPSVETVTKARCVANCYTVYADKKNDSERICGTVACQECLSPCEKTFKNESICIKECTNSSSCEASCWFLKYLNTLSSIRNGDGSKPPIPGTPTLRNRTFTSITLQWEPVNTTNGTSVYLIAVEFNGDSLKSPYFINTVLLVPRITISTSSLCARVGSRFPRQSFNGIHFKYHVAVLTENSSISYGTKTTDNLIPLVPVSVSNITINSIVYVANPAVGQFGKLKLTAAWKQPREHNEQVVSNYAVVWTDYCSFLRRPKTKLTGGPNTSEILYIDEKIKKCSKNLLSIYALNSCLVSAGTTLTFEYPGCENTTDFPKDKCYKFHPPEAPIEDRVVRNISSAIPLTAEDDYPFNLTINWDPPAYHYKKVVLYLVTLFMYKNNSCSGEISLDYIRKFGNPCIHPRKFGYDVSLQPNADRTDSGRGSQESAVSPSREEYNELYVHFKENQLNPSPKGNSFDVNISWDGPIFNRRLSGYQVTFKVGNREPVVNETKKTYFIIPEVMHGEQFTYGVTPKYEFAWLEGNEQLGKTTIEVPPDNYVKVRNIEVGEFVQEEGNSTFSVKILWTGPVFSFTLYGYHFTYELTGYKKYAIRIKGNVTKPELYLPGIRPKETTLFILMETCVVFQVTPMYKNKNIQKIENELMETAPAPRAELLKVVGLKNEELVPSYSTSFRTIVRWKKPLFTQSNVSYYVYSTSKKRKGQRERRASGPYLENTTVKTSVVIDGIHLNERVKFQVTPVYEASAVTGTTAKISIVRTEPKGALGSLGSFTPGVIAGLVIGFLLAAVICMIFIWCRWRRQKISKKKGLILGKNGFIIDHWEVDGDLVTLESEIGEGAFGKVYKGTLIKPTSSLPQKFCLKPWKKTTKTVSGSETYVVAVKVLHNMPDESVRQDFLDEIQLMKAVGSHKNIVSMVGCCTLEEPMFLLVEYAPYGDLLHYLRKHRKTVFIPLNTYIHTYIPSLISAEYVRILILYVFLAFQKSNKEHGGSVTFITPDDMTNRMKTSGETKSLKMEDQEEKEDHNEEILTYGNLMAFAWHICQGMDYLARKGYVHRDLAARNVLIGENKIAKVSDFGLSRHVYEEKVYHGKPNRKLPLKWMSTEAIFDHTFTTKSDVWAFGVVLWEIVTLGGTPYPTIESKELFRLLKNGYRMEKPDTCNKELYKMMHDCWQDNPENRPTFTQIRETLETIMQKDNPYVDLTAVKESHVEYNVQCFDSMAEESDDDQRDDNVEVVCHEGMQD</sequence>
<evidence type="ECO:0000259" key="4">
    <source>
        <dbReference type="PROSITE" id="PS50011"/>
    </source>
</evidence>
<keyword evidence="3" id="KW-0472">Membrane</keyword>
<evidence type="ECO:0000313" key="7">
    <source>
        <dbReference type="Proteomes" id="UP001159427"/>
    </source>
</evidence>
<feature type="transmembrane region" description="Helical" evidence="3">
    <location>
        <begin position="786"/>
        <end position="807"/>
    </location>
</feature>
<organism evidence="6 7">
    <name type="scientific">Porites evermanni</name>
    <dbReference type="NCBI Taxonomy" id="104178"/>
    <lineage>
        <taxon>Eukaryota</taxon>
        <taxon>Metazoa</taxon>
        <taxon>Cnidaria</taxon>
        <taxon>Anthozoa</taxon>
        <taxon>Hexacorallia</taxon>
        <taxon>Scleractinia</taxon>
        <taxon>Fungiina</taxon>
        <taxon>Poritidae</taxon>
        <taxon>Porites</taxon>
    </lineage>
</organism>
<evidence type="ECO:0008006" key="8">
    <source>
        <dbReference type="Google" id="ProtNLM"/>
    </source>
</evidence>
<dbReference type="SMART" id="SM00219">
    <property type="entry name" value="TyrKc"/>
    <property type="match status" value="1"/>
</dbReference>
<dbReference type="EMBL" id="CALNXI010000009">
    <property type="protein sequence ID" value="CAH3014410.1"/>
    <property type="molecule type" value="Genomic_DNA"/>
</dbReference>
<dbReference type="PROSITE" id="PS50011">
    <property type="entry name" value="PROTEIN_KINASE_DOM"/>
    <property type="match status" value="1"/>
</dbReference>
<evidence type="ECO:0000256" key="3">
    <source>
        <dbReference type="SAM" id="Phobius"/>
    </source>
</evidence>
<keyword evidence="3" id="KW-1133">Transmembrane helix</keyword>
<protein>
    <recommendedName>
        <fullName evidence="8">Receptor protein-tyrosine kinase</fullName>
    </recommendedName>
</protein>
<dbReference type="Gene3D" id="1.10.510.10">
    <property type="entry name" value="Transferase(Phosphotransferase) domain 1"/>
    <property type="match status" value="1"/>
</dbReference>
<dbReference type="Pfam" id="PF07714">
    <property type="entry name" value="PK_Tyr_Ser-Thr"/>
    <property type="match status" value="1"/>
</dbReference>
<dbReference type="Gene3D" id="3.30.200.20">
    <property type="entry name" value="Phosphorylase Kinase, domain 1"/>
    <property type="match status" value="1"/>
</dbReference>
<dbReference type="Proteomes" id="UP001159427">
    <property type="component" value="Unassembled WGS sequence"/>
</dbReference>
<comment type="caution">
    <text evidence="6">The sequence shown here is derived from an EMBL/GenBank/DDBJ whole genome shotgun (WGS) entry which is preliminary data.</text>
</comment>
<evidence type="ECO:0000313" key="6">
    <source>
        <dbReference type="EMBL" id="CAH3014410.1"/>
    </source>
</evidence>
<dbReference type="InterPro" id="IPR000719">
    <property type="entry name" value="Prot_kinase_dom"/>
</dbReference>
<evidence type="ECO:0000259" key="5">
    <source>
        <dbReference type="PROSITE" id="PS50853"/>
    </source>
</evidence>
<dbReference type="InterPro" id="IPR008266">
    <property type="entry name" value="Tyr_kinase_AS"/>
</dbReference>
<dbReference type="SUPFAM" id="SSF56112">
    <property type="entry name" value="Protein kinase-like (PK-like)"/>
    <property type="match status" value="1"/>
</dbReference>
<name>A0ABN8LG42_9CNID</name>
<evidence type="ECO:0000256" key="2">
    <source>
        <dbReference type="SAM" id="MobiDB-lite"/>
    </source>
</evidence>
<feature type="domain" description="Protein kinase" evidence="4">
    <location>
        <begin position="839"/>
        <end position="1208"/>
    </location>
</feature>
<dbReference type="InterPro" id="IPR001245">
    <property type="entry name" value="Ser-Thr/Tyr_kinase_cat_dom"/>
</dbReference>
<accession>A0ABN8LG42</accession>
<feature type="non-terminal residue" evidence="6">
    <location>
        <position position="1251"/>
    </location>
</feature>
<evidence type="ECO:0000256" key="1">
    <source>
        <dbReference type="ARBA" id="ARBA00022737"/>
    </source>
</evidence>
<dbReference type="InterPro" id="IPR003961">
    <property type="entry name" value="FN3_dom"/>
</dbReference>
<reference evidence="6 7" key="1">
    <citation type="submission" date="2022-05" db="EMBL/GenBank/DDBJ databases">
        <authorList>
            <consortium name="Genoscope - CEA"/>
            <person name="William W."/>
        </authorList>
    </citation>
    <scope>NUCLEOTIDE SEQUENCE [LARGE SCALE GENOMIC DNA]</scope>
</reference>
<feature type="domain" description="Fibronectin type-III" evidence="5">
    <location>
        <begin position="673"/>
        <end position="773"/>
    </location>
</feature>
<keyword evidence="7" id="KW-1185">Reference proteome</keyword>
<dbReference type="PROSITE" id="PS50853">
    <property type="entry name" value="FN3"/>
    <property type="match status" value="1"/>
</dbReference>
<dbReference type="PANTHER" id="PTHR24416:SF583">
    <property type="entry name" value="RECEPTOR PROTEIN-TYROSINE KINASE"/>
    <property type="match status" value="1"/>
</dbReference>
<gene>
    <name evidence="6" type="ORF">PEVE_00043653</name>
</gene>
<proteinExistence type="predicted"/>
<dbReference type="PROSITE" id="PS00109">
    <property type="entry name" value="PROTEIN_KINASE_TYR"/>
    <property type="match status" value="1"/>
</dbReference>
<keyword evidence="3" id="KW-0812">Transmembrane</keyword>
<dbReference type="PANTHER" id="PTHR24416">
    <property type="entry name" value="TYROSINE-PROTEIN KINASE RECEPTOR"/>
    <property type="match status" value="1"/>
</dbReference>
<dbReference type="InterPro" id="IPR020635">
    <property type="entry name" value="Tyr_kinase_cat_dom"/>
</dbReference>
<dbReference type="InterPro" id="IPR011009">
    <property type="entry name" value="Kinase-like_dom_sf"/>
</dbReference>
<dbReference type="InterPro" id="IPR050122">
    <property type="entry name" value="RTK"/>
</dbReference>
<keyword evidence="1" id="KW-0677">Repeat</keyword>
<feature type="non-terminal residue" evidence="6">
    <location>
        <position position="1"/>
    </location>
</feature>